<dbReference type="GO" id="GO:0016787">
    <property type="term" value="F:hydrolase activity"/>
    <property type="evidence" value="ECO:0007669"/>
    <property type="project" value="UniProtKB-KW"/>
</dbReference>
<dbReference type="SUPFAM" id="SSF56601">
    <property type="entry name" value="beta-lactamase/transpeptidase-like"/>
    <property type="match status" value="1"/>
</dbReference>
<dbReference type="EMBL" id="BSUL01000001">
    <property type="protein sequence ID" value="GMA27454.1"/>
    <property type="molecule type" value="Genomic_DNA"/>
</dbReference>
<evidence type="ECO:0000313" key="2">
    <source>
        <dbReference type="EMBL" id="GMA27454.1"/>
    </source>
</evidence>
<reference evidence="2 3" key="1">
    <citation type="journal article" date="2014" name="Int. J. Syst. Evol. Microbiol.">
        <title>Complete genome sequence of Corynebacterium casei LMG S-19264T (=DSM 44701T), isolated from a smear-ripened cheese.</title>
        <authorList>
            <consortium name="US DOE Joint Genome Institute (JGI-PGF)"/>
            <person name="Walter F."/>
            <person name="Albersmeier A."/>
            <person name="Kalinowski J."/>
            <person name="Ruckert C."/>
        </authorList>
    </citation>
    <scope>NUCLEOTIDE SEQUENCE [LARGE SCALE GENOMIC DNA]</scope>
    <source>
        <strain evidence="2 3">NBRC 112289</strain>
    </source>
</reference>
<evidence type="ECO:0000259" key="1">
    <source>
        <dbReference type="Pfam" id="PF00144"/>
    </source>
</evidence>
<dbReference type="InterPro" id="IPR001466">
    <property type="entry name" value="Beta-lactam-related"/>
</dbReference>
<feature type="domain" description="Beta-lactamase-related" evidence="1">
    <location>
        <begin position="38"/>
        <end position="366"/>
    </location>
</feature>
<accession>A0AA37UEA0</accession>
<dbReference type="AlphaFoldDB" id="A0AA37UEA0"/>
<protein>
    <submittedName>
        <fullName evidence="2">Serine hydrolase</fullName>
    </submittedName>
</protein>
<comment type="caution">
    <text evidence="2">The sequence shown here is derived from an EMBL/GenBank/DDBJ whole genome shotgun (WGS) entry which is preliminary data.</text>
</comment>
<dbReference type="Pfam" id="PF00144">
    <property type="entry name" value="Beta-lactamase"/>
    <property type="match status" value="1"/>
</dbReference>
<sequence>MTGTSTTALQGHIDERLRPLLAELERSLASDPDCSFQAVALHHGRIVLDVWGGPHLVADSLMVPWSVTKNTIGLVVGLLVQRGDLDLDRAVAEYWPEFAAKGKGAITVRQLLSHQAGLPQSDRPATASDLLDHHRAAELLAASRPLWAPGSGFGYHALTIGNLADELVFRATGRTLHEVYEREIRAPHGIDFFLGLPEDQEHRLVPGLPVQGGPVNGPAPDPTSWIGHVLRVPGEQIDLAGDRRSTGYGHPAASGTASARGIARLFAATVTGLEDAAPLLDAETVRVIGQQQVRGYDQVLGQESRAHAIVFQKPTAAMPFGGPWAFGHDGARGALGLVDPSVGLAFGYTVARGPWPGGADGRAVRLAAGLGAALGE</sequence>
<dbReference type="Proteomes" id="UP001157160">
    <property type="component" value="Unassembled WGS sequence"/>
</dbReference>
<dbReference type="InterPro" id="IPR052907">
    <property type="entry name" value="Beta-lactamase/esterase"/>
</dbReference>
<dbReference type="PANTHER" id="PTHR43319">
    <property type="entry name" value="BETA-LACTAMASE-RELATED"/>
    <property type="match status" value="1"/>
</dbReference>
<dbReference type="Gene3D" id="3.40.710.10">
    <property type="entry name" value="DD-peptidase/beta-lactamase superfamily"/>
    <property type="match status" value="1"/>
</dbReference>
<evidence type="ECO:0000313" key="3">
    <source>
        <dbReference type="Proteomes" id="UP001157160"/>
    </source>
</evidence>
<keyword evidence="2" id="KW-0378">Hydrolase</keyword>
<organism evidence="2 3">
    <name type="scientific">Arenivirga flava</name>
    <dbReference type="NCBI Taxonomy" id="1930060"/>
    <lineage>
        <taxon>Bacteria</taxon>
        <taxon>Bacillati</taxon>
        <taxon>Actinomycetota</taxon>
        <taxon>Actinomycetes</taxon>
        <taxon>Micrococcales</taxon>
        <taxon>Microbacteriaceae</taxon>
        <taxon>Arenivirga</taxon>
    </lineage>
</organism>
<name>A0AA37UEA0_9MICO</name>
<proteinExistence type="predicted"/>
<keyword evidence="3" id="KW-1185">Reference proteome</keyword>
<dbReference type="InterPro" id="IPR012338">
    <property type="entry name" value="Beta-lactam/transpept-like"/>
</dbReference>
<dbReference type="PANTHER" id="PTHR43319:SF3">
    <property type="entry name" value="BETA-LACTAMASE-RELATED DOMAIN-CONTAINING PROTEIN"/>
    <property type="match status" value="1"/>
</dbReference>
<gene>
    <name evidence="2" type="ORF">GCM10025874_07070</name>
</gene>
<dbReference type="RefSeq" id="WP_284230068.1">
    <property type="nucleotide sequence ID" value="NZ_BSUL01000001.1"/>
</dbReference>